<evidence type="ECO:0000313" key="2">
    <source>
        <dbReference type="Proteomes" id="UP000052013"/>
    </source>
</evidence>
<name>A0A0R1SI22_9LACO</name>
<dbReference type="EMBL" id="AZEY01000020">
    <property type="protein sequence ID" value="KRL69094.1"/>
    <property type="molecule type" value="Genomic_DNA"/>
</dbReference>
<dbReference type="InterPro" id="IPR006439">
    <property type="entry name" value="HAD-SF_hydro_IA"/>
</dbReference>
<sequence length="209" mass="23323">MAYQLVLFDIDGTLVDSFAAYRQTMQAILPAFHQSATVAALRETFSMSIDDEMAALKIPVNQKSGLLAAYDRETKRANHREPLFPGIIDMLDQLRRYRIQVGVVTSRLDADITNLDPNVFLNRMAIIVTADQVPYPKPDPRPLQFALDQLSVQPQESLYVGDAGNDEVAAKAANVDFGAALWGNSEVPFLRPNYHFYHPKDVIDVALSK</sequence>
<protein>
    <submittedName>
        <fullName evidence="1">Phosphoglycolate phosphatase</fullName>
    </submittedName>
</protein>
<dbReference type="Pfam" id="PF13419">
    <property type="entry name" value="HAD_2"/>
    <property type="match status" value="1"/>
</dbReference>
<dbReference type="SUPFAM" id="SSF56784">
    <property type="entry name" value="HAD-like"/>
    <property type="match status" value="1"/>
</dbReference>
<dbReference type="InterPro" id="IPR050155">
    <property type="entry name" value="HAD-like_hydrolase_sf"/>
</dbReference>
<proteinExistence type="predicted"/>
<dbReference type="PANTHER" id="PTHR43434">
    <property type="entry name" value="PHOSPHOGLYCOLATE PHOSPHATASE"/>
    <property type="match status" value="1"/>
</dbReference>
<dbReference type="SFLD" id="SFLDS00003">
    <property type="entry name" value="Haloacid_Dehalogenase"/>
    <property type="match status" value="1"/>
</dbReference>
<dbReference type="AlphaFoldDB" id="A0A0R1SI22"/>
<gene>
    <name evidence="1" type="ORF">FC85_GL002315</name>
</gene>
<dbReference type="InterPro" id="IPR023198">
    <property type="entry name" value="PGP-like_dom2"/>
</dbReference>
<evidence type="ECO:0000313" key="1">
    <source>
        <dbReference type="EMBL" id="KRL69094.1"/>
    </source>
</evidence>
<organism evidence="1 2">
    <name type="scientific">Lentilactobacillus diolivorans DSM 14421</name>
    <dbReference type="NCBI Taxonomy" id="1423739"/>
    <lineage>
        <taxon>Bacteria</taxon>
        <taxon>Bacillati</taxon>
        <taxon>Bacillota</taxon>
        <taxon>Bacilli</taxon>
        <taxon>Lactobacillales</taxon>
        <taxon>Lactobacillaceae</taxon>
        <taxon>Lentilactobacillus</taxon>
    </lineage>
</organism>
<dbReference type="GO" id="GO:0006281">
    <property type="term" value="P:DNA repair"/>
    <property type="evidence" value="ECO:0007669"/>
    <property type="project" value="TreeGrafter"/>
</dbReference>
<dbReference type="InterPro" id="IPR023214">
    <property type="entry name" value="HAD_sf"/>
</dbReference>
<dbReference type="SFLD" id="SFLDG01129">
    <property type="entry name" value="C1.5:_HAD__Beta-PGM__Phosphata"/>
    <property type="match status" value="1"/>
</dbReference>
<dbReference type="STRING" id="1423739.FC85_GL002315"/>
<dbReference type="PATRIC" id="fig|1423739.3.peg.2407"/>
<dbReference type="InterPro" id="IPR041492">
    <property type="entry name" value="HAD_2"/>
</dbReference>
<dbReference type="PANTHER" id="PTHR43434:SF1">
    <property type="entry name" value="PHOSPHOGLYCOLATE PHOSPHATASE"/>
    <property type="match status" value="1"/>
</dbReference>
<dbReference type="InterPro" id="IPR036412">
    <property type="entry name" value="HAD-like_sf"/>
</dbReference>
<dbReference type="Gene3D" id="3.40.50.1000">
    <property type="entry name" value="HAD superfamily/HAD-like"/>
    <property type="match status" value="1"/>
</dbReference>
<dbReference type="Gene3D" id="1.10.150.240">
    <property type="entry name" value="Putative phosphatase, domain 2"/>
    <property type="match status" value="1"/>
</dbReference>
<accession>A0A0R1SI22</accession>
<dbReference type="GO" id="GO:0005829">
    <property type="term" value="C:cytosol"/>
    <property type="evidence" value="ECO:0007669"/>
    <property type="project" value="TreeGrafter"/>
</dbReference>
<comment type="caution">
    <text evidence="1">The sequence shown here is derived from an EMBL/GenBank/DDBJ whole genome shotgun (WGS) entry which is preliminary data.</text>
</comment>
<dbReference type="NCBIfam" id="TIGR01549">
    <property type="entry name" value="HAD-SF-IA-v1"/>
    <property type="match status" value="1"/>
</dbReference>
<dbReference type="RefSeq" id="WP_057863945.1">
    <property type="nucleotide sequence ID" value="NZ_AZEY01000020.1"/>
</dbReference>
<dbReference type="GO" id="GO:0008967">
    <property type="term" value="F:phosphoglycolate phosphatase activity"/>
    <property type="evidence" value="ECO:0007669"/>
    <property type="project" value="TreeGrafter"/>
</dbReference>
<dbReference type="PRINTS" id="PR00413">
    <property type="entry name" value="HADHALOGNASE"/>
</dbReference>
<dbReference type="Proteomes" id="UP000052013">
    <property type="component" value="Unassembled WGS sequence"/>
</dbReference>
<reference evidence="1 2" key="1">
    <citation type="journal article" date="2015" name="Genome Announc.">
        <title>Expanding the biotechnology potential of lactobacilli through comparative genomics of 213 strains and associated genera.</title>
        <authorList>
            <person name="Sun Z."/>
            <person name="Harris H.M."/>
            <person name="McCann A."/>
            <person name="Guo C."/>
            <person name="Argimon S."/>
            <person name="Zhang W."/>
            <person name="Yang X."/>
            <person name="Jeffery I.B."/>
            <person name="Cooney J.C."/>
            <person name="Kagawa T.F."/>
            <person name="Liu W."/>
            <person name="Song Y."/>
            <person name="Salvetti E."/>
            <person name="Wrobel A."/>
            <person name="Rasinkangas P."/>
            <person name="Parkhill J."/>
            <person name="Rea M.C."/>
            <person name="O'Sullivan O."/>
            <person name="Ritari J."/>
            <person name="Douillard F.P."/>
            <person name="Paul Ross R."/>
            <person name="Yang R."/>
            <person name="Briner A.E."/>
            <person name="Felis G.E."/>
            <person name="de Vos W.M."/>
            <person name="Barrangou R."/>
            <person name="Klaenhammer T.R."/>
            <person name="Caufield P.W."/>
            <person name="Cui Y."/>
            <person name="Zhang H."/>
            <person name="O'Toole P.W."/>
        </authorList>
    </citation>
    <scope>NUCLEOTIDE SEQUENCE [LARGE SCALE GENOMIC DNA]</scope>
    <source>
        <strain evidence="1 2">DSM 14421</strain>
    </source>
</reference>